<dbReference type="STRING" id="225848.Sps_01579"/>
<protein>
    <submittedName>
        <fullName evidence="2">Uncharacterized protein</fullName>
    </submittedName>
</protein>
<organism evidence="2 3">
    <name type="scientific">Shewanella psychrophila</name>
    <dbReference type="NCBI Taxonomy" id="225848"/>
    <lineage>
        <taxon>Bacteria</taxon>
        <taxon>Pseudomonadati</taxon>
        <taxon>Pseudomonadota</taxon>
        <taxon>Gammaproteobacteria</taxon>
        <taxon>Alteromonadales</taxon>
        <taxon>Shewanellaceae</taxon>
        <taxon>Shewanella</taxon>
    </lineage>
</organism>
<dbReference type="KEGG" id="spsw:Sps_01579"/>
<proteinExistence type="predicted"/>
<dbReference type="AlphaFoldDB" id="A0A1S6HML2"/>
<dbReference type="PROSITE" id="PS51257">
    <property type="entry name" value="PROKAR_LIPOPROTEIN"/>
    <property type="match status" value="1"/>
</dbReference>
<keyword evidence="3" id="KW-1185">Reference proteome</keyword>
<gene>
    <name evidence="2" type="ORF">Sps_01579</name>
</gene>
<evidence type="ECO:0000313" key="3">
    <source>
        <dbReference type="Proteomes" id="UP000189545"/>
    </source>
</evidence>
<dbReference type="EMBL" id="CP014782">
    <property type="protein sequence ID" value="AQS36744.1"/>
    <property type="molecule type" value="Genomic_DNA"/>
</dbReference>
<evidence type="ECO:0000256" key="1">
    <source>
        <dbReference type="SAM" id="SignalP"/>
    </source>
</evidence>
<sequence>MFKINTLATVTAFTFLVLASTTAQSTTLGCERAGGVKCQKVGIGHRLWWFQGITIITMLIALPC</sequence>
<feature type="chain" id="PRO_5010578709" evidence="1">
    <location>
        <begin position="26"/>
        <end position="64"/>
    </location>
</feature>
<reference evidence="2 3" key="1">
    <citation type="submission" date="2016-03" db="EMBL/GenBank/DDBJ databases">
        <title>Complete genome sequence of Shewanella psychrophila WP2, a deep sea bacterium isolated from west Pacific sediment.</title>
        <authorList>
            <person name="Xu G."/>
            <person name="Jian H."/>
        </authorList>
    </citation>
    <scope>NUCLEOTIDE SEQUENCE [LARGE SCALE GENOMIC DNA]</scope>
    <source>
        <strain evidence="2 3">WP2</strain>
    </source>
</reference>
<keyword evidence="1" id="KW-0732">Signal</keyword>
<name>A0A1S6HML2_9GAMM</name>
<feature type="signal peptide" evidence="1">
    <location>
        <begin position="1"/>
        <end position="25"/>
    </location>
</feature>
<accession>A0A1S6HML2</accession>
<evidence type="ECO:0000313" key="2">
    <source>
        <dbReference type="EMBL" id="AQS36744.1"/>
    </source>
</evidence>
<dbReference type="Proteomes" id="UP000189545">
    <property type="component" value="Chromosome"/>
</dbReference>